<organism evidence="1">
    <name type="scientific">Choiromyces sp. EZ-2008</name>
    <dbReference type="NCBI Taxonomy" id="622706"/>
    <lineage>
        <taxon>Eukaryota</taxon>
        <taxon>Fungi</taxon>
        <taxon>Dikarya</taxon>
        <taxon>Ascomycota</taxon>
        <taxon>Pezizomycotina</taxon>
        <taxon>Pezizomycetes</taxon>
        <taxon>Pezizales</taxon>
        <taxon>Tuberaceae</taxon>
        <taxon>Choiromyces</taxon>
    </lineage>
</organism>
<feature type="non-terminal residue" evidence="1">
    <location>
        <position position="1"/>
    </location>
</feature>
<evidence type="ECO:0000313" key="1">
    <source>
        <dbReference type="EMBL" id="CAX53257.1"/>
    </source>
</evidence>
<reference evidence="1" key="1">
    <citation type="submission" date="2009-03" db="EMBL/GenBank/DDBJ databases">
        <title>Tuber genus-specific primers Tuber genus-specific primers reveal the simultaneous presence of several truffle species in a natural truffle-ground.</title>
        <authorList>
            <person name="Zampieri E."/>
            <person name="Mello A."/>
            <person name="Bonfante P."/>
            <person name="Murat C."/>
        </authorList>
    </citation>
    <scope>NUCLEOTIDE SEQUENCE</scope>
</reference>
<dbReference type="AlphaFoldDB" id="C4PWI7"/>
<name>C4PWI7_9PEZI</name>
<sequence>IVGKLSVENMDSMGNGTSDLQLERMNVYFNEVVLETNTFPVLCWSTWSPVPWTLSDLAPSETSSDQTTSFLDN</sequence>
<protein>
    <submittedName>
        <fullName evidence="1">Beta-tubulin</fullName>
    </submittedName>
</protein>
<proteinExistence type="predicted"/>
<feature type="non-terminal residue" evidence="1">
    <location>
        <position position="73"/>
    </location>
</feature>
<accession>C4PWI7</accession>
<dbReference type="EMBL" id="FN252809">
    <property type="protein sequence ID" value="CAX53257.1"/>
    <property type="molecule type" value="Genomic_DNA"/>
</dbReference>
<gene>
    <name evidence="1" type="primary">btub</name>
</gene>